<dbReference type="EMBL" id="QFVT01000002">
    <property type="protein sequence ID" value="PYC48698.1"/>
    <property type="molecule type" value="Genomic_DNA"/>
</dbReference>
<comment type="cofactor">
    <cofactor evidence="4">
        <name>FAD</name>
        <dbReference type="ChEBI" id="CHEBI:57692"/>
    </cofactor>
</comment>
<dbReference type="OrthoDB" id="9771038at2"/>
<dbReference type="SUPFAM" id="SSF56645">
    <property type="entry name" value="Acyl-CoA dehydrogenase NM domain-like"/>
    <property type="match status" value="1"/>
</dbReference>
<feature type="domain" description="Adaptive response protein AidB N-terminal" evidence="8">
    <location>
        <begin position="46"/>
        <end position="197"/>
    </location>
</feature>
<reference evidence="9 10" key="1">
    <citation type="submission" date="2018-05" db="EMBL/GenBank/DDBJ databases">
        <title>Oceanovita maritima gen. nov., sp. nov., a marine bacterium in the family Rhodobacteraceae isolated from surface seawater of Lundu port Xiamen, China.</title>
        <authorList>
            <person name="Hetharua B.H."/>
            <person name="Min D."/>
            <person name="Liao H."/>
            <person name="Tian Y."/>
        </authorList>
    </citation>
    <scope>NUCLEOTIDE SEQUENCE [LARGE SCALE GENOMIC DNA]</scope>
    <source>
        <strain evidence="9 10">FSX-11</strain>
    </source>
</reference>
<sequence length="570" mass="60677">MTRIPPPISASDSAASGGTFAVASGRASAPGSVPPQADLGTHEVTNQPAPMGDGDLFTADPALRCHAAASGADMEHLAHFGGRIGTEEMRAKARAAQRYKPELITHDAGGRRIDEVTFHPAYHDLMQAGIGGGMAALPWEGARGGHATHAAMLYQMTQIEPGVCCPLTMTYAAVPALKANPKLLQDWVPKLTSRRYDGSARALTRKAGATLGMAMTEKQGGSDLRRTATTAVPAEGHYRLTGHKWFCSAPMSDGFLTLAQAQGGLTCFLVPRWLEGTRNGIRIQRLKDKLGNQANASSEIEYDGALAYRLGAEGAGVKTIIEMVHHTRLDTAIAPAGLMRAALVQAHHWATHRTAFQKRLIDQPMMQSVLADLALEAEGTLALSLHVAQSFDSGTESGRAFSRIGVALAKYLGNRLCPQVVFEAMECMGGSGYVEEGPMPMLYREAPLNSIWEGSGNVICLDILRTLVKAPATAEALSNELTLAAGVNRHFDAAIKTHMARFPRLPDEAQARWYAESLASLLTAAVLIRKAPAPVSEAYVSSRLAGARGRTYGTMQGVDTAPLVARITQG</sequence>
<dbReference type="Gene3D" id="1.20.140.10">
    <property type="entry name" value="Butyryl-CoA Dehydrogenase, subunit A, domain 3"/>
    <property type="match status" value="1"/>
</dbReference>
<comment type="caution">
    <text evidence="9">The sequence shown here is derived from an EMBL/GenBank/DDBJ whole genome shotgun (WGS) entry which is preliminary data.</text>
</comment>
<dbReference type="SUPFAM" id="SSF47203">
    <property type="entry name" value="Acyl-CoA dehydrogenase C-terminal domain-like"/>
    <property type="match status" value="1"/>
</dbReference>
<dbReference type="Pfam" id="PF02770">
    <property type="entry name" value="Acyl-CoA_dh_M"/>
    <property type="match status" value="1"/>
</dbReference>
<keyword evidence="4" id="KW-0560">Oxidoreductase</keyword>
<dbReference type="Gene3D" id="2.40.110.20">
    <property type="match status" value="1"/>
</dbReference>
<dbReference type="InterPro" id="IPR041504">
    <property type="entry name" value="AidB_N"/>
</dbReference>
<keyword evidence="3 4" id="KW-0274">FAD</keyword>
<dbReference type="Pfam" id="PF18158">
    <property type="entry name" value="AidB_N"/>
    <property type="match status" value="1"/>
</dbReference>
<dbReference type="InterPro" id="IPR009100">
    <property type="entry name" value="AcylCoA_DH/oxidase_NM_dom_sf"/>
</dbReference>
<dbReference type="Pfam" id="PF00441">
    <property type="entry name" value="Acyl-CoA_dh_1"/>
    <property type="match status" value="1"/>
</dbReference>
<dbReference type="AlphaFoldDB" id="A0A2V4MWQ6"/>
<evidence type="ECO:0000259" key="6">
    <source>
        <dbReference type="Pfam" id="PF00441"/>
    </source>
</evidence>
<evidence type="ECO:0000313" key="9">
    <source>
        <dbReference type="EMBL" id="PYC48698.1"/>
    </source>
</evidence>
<evidence type="ECO:0000256" key="2">
    <source>
        <dbReference type="ARBA" id="ARBA00022630"/>
    </source>
</evidence>
<keyword evidence="10" id="KW-1185">Reference proteome</keyword>
<comment type="similarity">
    <text evidence="1 4">Belongs to the acyl-CoA dehydrogenase family.</text>
</comment>
<evidence type="ECO:0000313" key="10">
    <source>
        <dbReference type="Proteomes" id="UP000248012"/>
    </source>
</evidence>
<dbReference type="Gene3D" id="6.10.250.600">
    <property type="match status" value="1"/>
</dbReference>
<keyword evidence="2 4" id="KW-0285">Flavoprotein</keyword>
<evidence type="ECO:0000256" key="4">
    <source>
        <dbReference type="RuleBase" id="RU362125"/>
    </source>
</evidence>
<evidence type="ECO:0000259" key="8">
    <source>
        <dbReference type="Pfam" id="PF18158"/>
    </source>
</evidence>
<dbReference type="InterPro" id="IPR052904">
    <property type="entry name" value="Acyl-CoA_dehydrogenase-like"/>
</dbReference>
<protein>
    <submittedName>
        <fullName evidence="9">DNA alkylation response protein</fullName>
    </submittedName>
</protein>
<feature type="domain" description="Acyl-CoA oxidase/dehydrogenase middle" evidence="7">
    <location>
        <begin position="212"/>
        <end position="303"/>
    </location>
</feature>
<evidence type="ECO:0000256" key="3">
    <source>
        <dbReference type="ARBA" id="ARBA00022827"/>
    </source>
</evidence>
<dbReference type="PANTHER" id="PTHR42707">
    <property type="entry name" value="ACYL-COA DEHYDROGENASE"/>
    <property type="match status" value="1"/>
</dbReference>
<organism evidence="9 10">
    <name type="scientific">Litorivita pollutaquae</name>
    <dbReference type="NCBI Taxonomy" id="2200892"/>
    <lineage>
        <taxon>Bacteria</taxon>
        <taxon>Pseudomonadati</taxon>
        <taxon>Pseudomonadota</taxon>
        <taxon>Alphaproteobacteria</taxon>
        <taxon>Rhodobacterales</taxon>
        <taxon>Paracoccaceae</taxon>
        <taxon>Litorivita</taxon>
    </lineage>
</organism>
<evidence type="ECO:0000256" key="1">
    <source>
        <dbReference type="ARBA" id="ARBA00009347"/>
    </source>
</evidence>
<dbReference type="Proteomes" id="UP000248012">
    <property type="component" value="Unassembled WGS sequence"/>
</dbReference>
<accession>A0A2V4MWQ6</accession>
<dbReference type="InterPro" id="IPR006091">
    <property type="entry name" value="Acyl-CoA_Oxase/DH_mid-dom"/>
</dbReference>
<evidence type="ECO:0000256" key="5">
    <source>
        <dbReference type="SAM" id="MobiDB-lite"/>
    </source>
</evidence>
<dbReference type="PANTHER" id="PTHR42707:SF3">
    <property type="entry name" value="ACYL-COA DEHYDROGENASE AIDB-RELATED"/>
    <property type="match status" value="1"/>
</dbReference>
<proteinExistence type="inferred from homology"/>
<dbReference type="InterPro" id="IPR036250">
    <property type="entry name" value="AcylCo_DH-like_C"/>
</dbReference>
<name>A0A2V4MWQ6_9RHOB</name>
<evidence type="ECO:0000259" key="7">
    <source>
        <dbReference type="Pfam" id="PF02770"/>
    </source>
</evidence>
<dbReference type="InterPro" id="IPR009075">
    <property type="entry name" value="AcylCo_DH/oxidase_C"/>
</dbReference>
<gene>
    <name evidence="9" type="ORF">DI396_00860</name>
</gene>
<feature type="region of interest" description="Disordered" evidence="5">
    <location>
        <begin position="22"/>
        <end position="57"/>
    </location>
</feature>
<dbReference type="GO" id="GO:0003995">
    <property type="term" value="F:acyl-CoA dehydrogenase activity"/>
    <property type="evidence" value="ECO:0007669"/>
    <property type="project" value="TreeGrafter"/>
</dbReference>
<feature type="domain" description="Acyl-CoA dehydrogenase/oxidase C-terminal" evidence="6">
    <location>
        <begin position="314"/>
        <end position="467"/>
    </location>
</feature>
<dbReference type="RefSeq" id="WP_110794281.1">
    <property type="nucleotide sequence ID" value="NZ_KZ826481.1"/>
</dbReference>